<dbReference type="EMBL" id="CACRXK020024971">
    <property type="protein sequence ID" value="CAB4039118.1"/>
    <property type="molecule type" value="Genomic_DNA"/>
</dbReference>
<reference evidence="3" key="1">
    <citation type="submission" date="2020-04" db="EMBL/GenBank/DDBJ databases">
        <authorList>
            <person name="Alioto T."/>
            <person name="Alioto T."/>
            <person name="Gomez Garrido J."/>
        </authorList>
    </citation>
    <scope>NUCLEOTIDE SEQUENCE</scope>
    <source>
        <strain evidence="3">A484AB</strain>
    </source>
</reference>
<name>A0A6S7K6E2_PARCT</name>
<keyword evidence="2" id="KW-0732">Signal</keyword>
<evidence type="ECO:0000313" key="3">
    <source>
        <dbReference type="EMBL" id="CAB4039118.1"/>
    </source>
</evidence>
<proteinExistence type="predicted"/>
<comment type="caution">
    <text evidence="3">The sequence shown here is derived from an EMBL/GenBank/DDBJ whole genome shotgun (WGS) entry which is preliminary data.</text>
</comment>
<feature type="compositionally biased region" description="Basic and acidic residues" evidence="1">
    <location>
        <begin position="101"/>
        <end position="113"/>
    </location>
</feature>
<organism evidence="3 4">
    <name type="scientific">Paramuricea clavata</name>
    <name type="common">Red gorgonian</name>
    <name type="synonym">Violescent sea-whip</name>
    <dbReference type="NCBI Taxonomy" id="317549"/>
    <lineage>
        <taxon>Eukaryota</taxon>
        <taxon>Metazoa</taxon>
        <taxon>Cnidaria</taxon>
        <taxon>Anthozoa</taxon>
        <taxon>Octocorallia</taxon>
        <taxon>Malacalcyonacea</taxon>
        <taxon>Plexauridae</taxon>
        <taxon>Paramuricea</taxon>
    </lineage>
</organism>
<sequence length="121" mass="13699">MKSVSLGLLIICSCTIAFAKPRPVLEGNSKRMAGDCKPGLWCKRKVAEQRLLPRTLEEILGRREENASLLEGNQMVSQETSFALQDEEESALIPDENPMTSREEEPPHQEKLLRVKRKIPQ</sequence>
<gene>
    <name evidence="3" type="ORF">PACLA_8A044815</name>
</gene>
<evidence type="ECO:0000256" key="2">
    <source>
        <dbReference type="SAM" id="SignalP"/>
    </source>
</evidence>
<dbReference type="AlphaFoldDB" id="A0A6S7K6E2"/>
<keyword evidence="4" id="KW-1185">Reference proteome</keyword>
<feature type="region of interest" description="Disordered" evidence="1">
    <location>
        <begin position="70"/>
        <end position="121"/>
    </location>
</feature>
<evidence type="ECO:0000313" key="4">
    <source>
        <dbReference type="Proteomes" id="UP001152795"/>
    </source>
</evidence>
<protein>
    <submittedName>
        <fullName evidence="3">Uncharacterized protein</fullName>
    </submittedName>
</protein>
<feature type="chain" id="PRO_5043545924" evidence="2">
    <location>
        <begin position="20"/>
        <end position="121"/>
    </location>
</feature>
<feature type="compositionally biased region" description="Polar residues" evidence="1">
    <location>
        <begin position="74"/>
        <end position="83"/>
    </location>
</feature>
<feature type="signal peptide" evidence="2">
    <location>
        <begin position="1"/>
        <end position="19"/>
    </location>
</feature>
<evidence type="ECO:0000256" key="1">
    <source>
        <dbReference type="SAM" id="MobiDB-lite"/>
    </source>
</evidence>
<dbReference type="Proteomes" id="UP001152795">
    <property type="component" value="Unassembled WGS sequence"/>
</dbReference>
<accession>A0A6S7K6E2</accession>